<dbReference type="HOGENOM" id="CLU_030739_3_0_1"/>
<keyword evidence="1" id="KW-0540">Nuclease</keyword>
<dbReference type="GO" id="GO:0033557">
    <property type="term" value="C:Slx1-Slx4 complex"/>
    <property type="evidence" value="ECO:0007669"/>
    <property type="project" value="InterPro"/>
</dbReference>
<feature type="compositionally biased region" description="Polar residues" evidence="8">
    <location>
        <begin position="388"/>
        <end position="398"/>
    </location>
</feature>
<keyword evidence="3" id="KW-0227">DNA damage</keyword>
<feature type="region of interest" description="Disordered" evidence="8">
    <location>
        <begin position="298"/>
        <end position="398"/>
    </location>
</feature>
<keyword evidence="4" id="KW-0378">Hydrolase</keyword>
<evidence type="ECO:0000256" key="8">
    <source>
        <dbReference type="SAM" id="MobiDB-lite"/>
    </source>
</evidence>
<evidence type="ECO:0000256" key="4">
    <source>
        <dbReference type="ARBA" id="ARBA00022801"/>
    </source>
</evidence>
<evidence type="ECO:0000256" key="3">
    <source>
        <dbReference type="ARBA" id="ARBA00022763"/>
    </source>
</evidence>
<dbReference type="RefSeq" id="XP_007869679.1">
    <property type="nucleotide sequence ID" value="XM_007871488.1"/>
</dbReference>
<evidence type="ECO:0000313" key="10">
    <source>
        <dbReference type="EMBL" id="EPQ51778.1"/>
    </source>
</evidence>
<dbReference type="PANTHER" id="PTHR20208">
    <property type="entry name" value="STRUCTURE-SPECIFIC ENDONUCLEASE SUBUNIT SLX1"/>
    <property type="match status" value="1"/>
</dbReference>
<name>S7PW78_GLOTA</name>
<dbReference type="GO" id="GO:0000724">
    <property type="term" value="P:double-strand break repair via homologous recombination"/>
    <property type="evidence" value="ECO:0007669"/>
    <property type="project" value="TreeGrafter"/>
</dbReference>
<dbReference type="GeneID" id="19309014"/>
<evidence type="ECO:0000256" key="7">
    <source>
        <dbReference type="ARBA" id="ARBA00023242"/>
    </source>
</evidence>
<evidence type="ECO:0000256" key="6">
    <source>
        <dbReference type="ARBA" id="ARBA00023204"/>
    </source>
</evidence>
<feature type="compositionally biased region" description="Basic residues" evidence="8">
    <location>
        <begin position="333"/>
        <end position="353"/>
    </location>
</feature>
<reference evidence="10 11" key="1">
    <citation type="journal article" date="2012" name="Science">
        <title>The Paleozoic origin of enzymatic lignin decomposition reconstructed from 31 fungal genomes.</title>
        <authorList>
            <person name="Floudas D."/>
            <person name="Binder M."/>
            <person name="Riley R."/>
            <person name="Barry K."/>
            <person name="Blanchette R.A."/>
            <person name="Henrissat B."/>
            <person name="Martinez A.T."/>
            <person name="Otillar R."/>
            <person name="Spatafora J.W."/>
            <person name="Yadav J.S."/>
            <person name="Aerts A."/>
            <person name="Benoit I."/>
            <person name="Boyd A."/>
            <person name="Carlson A."/>
            <person name="Copeland A."/>
            <person name="Coutinho P.M."/>
            <person name="de Vries R.P."/>
            <person name="Ferreira P."/>
            <person name="Findley K."/>
            <person name="Foster B."/>
            <person name="Gaskell J."/>
            <person name="Glotzer D."/>
            <person name="Gorecki P."/>
            <person name="Heitman J."/>
            <person name="Hesse C."/>
            <person name="Hori C."/>
            <person name="Igarashi K."/>
            <person name="Jurgens J.A."/>
            <person name="Kallen N."/>
            <person name="Kersten P."/>
            <person name="Kohler A."/>
            <person name="Kuees U."/>
            <person name="Kumar T.K.A."/>
            <person name="Kuo A."/>
            <person name="LaButti K."/>
            <person name="Larrondo L.F."/>
            <person name="Lindquist E."/>
            <person name="Ling A."/>
            <person name="Lombard V."/>
            <person name="Lucas S."/>
            <person name="Lundell T."/>
            <person name="Martin R."/>
            <person name="McLaughlin D.J."/>
            <person name="Morgenstern I."/>
            <person name="Morin E."/>
            <person name="Murat C."/>
            <person name="Nagy L.G."/>
            <person name="Nolan M."/>
            <person name="Ohm R.A."/>
            <person name="Patyshakuliyeva A."/>
            <person name="Rokas A."/>
            <person name="Ruiz-Duenas F.J."/>
            <person name="Sabat G."/>
            <person name="Salamov A."/>
            <person name="Samejima M."/>
            <person name="Schmutz J."/>
            <person name="Slot J.C."/>
            <person name="St John F."/>
            <person name="Stenlid J."/>
            <person name="Sun H."/>
            <person name="Sun S."/>
            <person name="Syed K."/>
            <person name="Tsang A."/>
            <person name="Wiebenga A."/>
            <person name="Young D."/>
            <person name="Pisabarro A."/>
            <person name="Eastwood D.C."/>
            <person name="Martin F."/>
            <person name="Cullen D."/>
            <person name="Grigoriev I.V."/>
            <person name="Hibbett D.S."/>
        </authorList>
    </citation>
    <scope>NUCLEOTIDE SEQUENCE [LARGE SCALE GENOMIC DNA]</scope>
    <source>
        <strain evidence="10 11">ATCC 11539</strain>
    </source>
</reference>
<keyword evidence="11" id="KW-1185">Reference proteome</keyword>
<dbReference type="CDD" id="cd10455">
    <property type="entry name" value="GIY-YIG_SLX1"/>
    <property type="match status" value="1"/>
</dbReference>
<evidence type="ECO:0000259" key="9">
    <source>
        <dbReference type="PROSITE" id="PS50164"/>
    </source>
</evidence>
<dbReference type="Proteomes" id="UP000030669">
    <property type="component" value="Unassembled WGS sequence"/>
</dbReference>
<dbReference type="GO" id="GO:0017108">
    <property type="term" value="F:5'-flap endonuclease activity"/>
    <property type="evidence" value="ECO:0007669"/>
    <property type="project" value="InterPro"/>
</dbReference>
<dbReference type="Pfam" id="PF21202">
    <property type="entry name" value="SLX1_C"/>
    <property type="match status" value="1"/>
</dbReference>
<keyword evidence="2" id="KW-0255">Endonuclease</keyword>
<dbReference type="Gene3D" id="3.40.1440.10">
    <property type="entry name" value="GIY-YIG endonuclease"/>
    <property type="match status" value="1"/>
</dbReference>
<evidence type="ECO:0000313" key="11">
    <source>
        <dbReference type="Proteomes" id="UP000030669"/>
    </source>
</evidence>
<dbReference type="SUPFAM" id="SSF82771">
    <property type="entry name" value="GIY-YIG endonuclease"/>
    <property type="match status" value="1"/>
</dbReference>
<gene>
    <name evidence="10" type="ORF">GLOTRDRAFT_80778</name>
</gene>
<evidence type="ECO:0000256" key="5">
    <source>
        <dbReference type="ARBA" id="ARBA00023172"/>
    </source>
</evidence>
<dbReference type="Pfam" id="PF01541">
    <property type="entry name" value="GIY-YIG"/>
    <property type="match status" value="1"/>
</dbReference>
<sequence length="398" mass="43989">MAPRRVNARSSLADHTFPPFYACYLLKSIRTPRSNATYIGSTPNPPRRIRQHNGEISQGAWKTQRSRPWVMQMIVHGFPSKLAALQFEWAWQHPHLSRHLKDDKGANLFTSPQKYFKTSVLVARTMLASHPYSSWPLHVKLFTEEAAKAWNEVSRKIDANGLPLPRGFTHATELEGVDGKSGLKGTGRTGPIDVTDDTFTSLHLEKYKGILNAGAALRCMVCSAKLHDPLDPSEIALCPNGECTSVAHLTCLAQDFLSQTEGHAMIPRGGTCRSCHTYVLWGDIIKGCYRLKSGGVGPLPADEDDEERAGAAMDVSEDDDEPAEQVNSSQTSPRKRTTQKVSRKKANRSRGRGKTKEPAEDVGEFFDIDAVSEIDEQSELDGVPSPRTKPQSRAGTER</sequence>
<dbReference type="PROSITE" id="PS50164">
    <property type="entry name" value="GIY_YIG"/>
    <property type="match status" value="1"/>
</dbReference>
<dbReference type="InterPro" id="IPR027520">
    <property type="entry name" value="Slx1"/>
</dbReference>
<proteinExistence type="inferred from homology"/>
<keyword evidence="5" id="KW-0233">DNA recombination</keyword>
<feature type="domain" description="GIY-YIG" evidence="9">
    <location>
        <begin position="19"/>
        <end position="101"/>
    </location>
</feature>
<evidence type="ECO:0000256" key="2">
    <source>
        <dbReference type="ARBA" id="ARBA00022759"/>
    </source>
</evidence>
<keyword evidence="7" id="KW-0539">Nucleus</keyword>
<dbReference type="InterPro" id="IPR050381">
    <property type="entry name" value="SLX1_endonuclease"/>
</dbReference>
<feature type="non-terminal residue" evidence="10">
    <location>
        <position position="398"/>
    </location>
</feature>
<dbReference type="PANTHER" id="PTHR20208:SF10">
    <property type="entry name" value="STRUCTURE-SPECIFIC ENDONUCLEASE SUBUNIT SLX1"/>
    <property type="match status" value="1"/>
</dbReference>
<dbReference type="KEGG" id="gtr:GLOTRDRAFT_80778"/>
<dbReference type="HAMAP" id="MF_03100">
    <property type="entry name" value="Endonuc_su_Slx1"/>
    <property type="match status" value="1"/>
</dbReference>
<dbReference type="InterPro" id="IPR000305">
    <property type="entry name" value="GIY-YIG_endonuc"/>
</dbReference>
<organism evidence="10 11">
    <name type="scientific">Gloeophyllum trabeum (strain ATCC 11539 / FP-39264 / Madison 617)</name>
    <name type="common">Brown rot fungus</name>
    <dbReference type="NCBI Taxonomy" id="670483"/>
    <lineage>
        <taxon>Eukaryota</taxon>
        <taxon>Fungi</taxon>
        <taxon>Dikarya</taxon>
        <taxon>Basidiomycota</taxon>
        <taxon>Agaricomycotina</taxon>
        <taxon>Agaricomycetes</taxon>
        <taxon>Gloeophyllales</taxon>
        <taxon>Gloeophyllaceae</taxon>
        <taxon>Gloeophyllum</taxon>
    </lineage>
</organism>
<dbReference type="InterPro" id="IPR013083">
    <property type="entry name" value="Znf_RING/FYVE/PHD"/>
</dbReference>
<dbReference type="EMBL" id="KB469309">
    <property type="protein sequence ID" value="EPQ51778.1"/>
    <property type="molecule type" value="Genomic_DNA"/>
</dbReference>
<feature type="compositionally biased region" description="Acidic residues" evidence="8">
    <location>
        <begin position="360"/>
        <end position="379"/>
    </location>
</feature>
<dbReference type="AlphaFoldDB" id="S7PW78"/>
<dbReference type="InterPro" id="IPR048749">
    <property type="entry name" value="SLX1_C"/>
</dbReference>
<accession>S7PW78</accession>
<dbReference type="OMA" id="HNRGCDF"/>
<dbReference type="eggNOG" id="KOG3005">
    <property type="taxonomic scope" value="Eukaryota"/>
</dbReference>
<dbReference type="GO" id="GO:0008821">
    <property type="term" value="F:crossover junction DNA endonuclease activity"/>
    <property type="evidence" value="ECO:0007669"/>
    <property type="project" value="TreeGrafter"/>
</dbReference>
<dbReference type="FunFam" id="3.40.1440.10:FF:000006">
    <property type="entry name" value="Structure-specific endonuclease subunit SLX1"/>
    <property type="match status" value="1"/>
</dbReference>
<dbReference type="InterPro" id="IPR035901">
    <property type="entry name" value="GIY-YIG_endonuc_sf"/>
</dbReference>
<dbReference type="Gene3D" id="3.30.40.10">
    <property type="entry name" value="Zinc/RING finger domain, C3HC4 (zinc finger)"/>
    <property type="match status" value="1"/>
</dbReference>
<protein>
    <recommendedName>
        <fullName evidence="9">GIY-YIG domain-containing protein</fullName>
    </recommendedName>
</protein>
<keyword evidence="6" id="KW-0234">DNA repair</keyword>
<dbReference type="STRING" id="670483.S7PW78"/>
<evidence type="ECO:0000256" key="1">
    <source>
        <dbReference type="ARBA" id="ARBA00022722"/>
    </source>
</evidence>
<dbReference type="OrthoDB" id="24645at2759"/>